<evidence type="ECO:0000313" key="1">
    <source>
        <dbReference type="EMBL" id="EKU11234.1"/>
    </source>
</evidence>
<proteinExistence type="predicted"/>
<protein>
    <submittedName>
        <fullName evidence="1">Uncharacterized protein</fullName>
    </submittedName>
</protein>
<gene>
    <name evidence="1" type="ORF">CSUNSWCD_1860</name>
</gene>
<accession>M5IQ04</accession>
<sequence length="40" mass="4441">MGFCRLVKFLGKSRKTAVKFANQREGLAKTKTSAQIKNAL</sequence>
<reference evidence="1 2" key="1">
    <citation type="journal article" date="2013" name="Genome Announc.">
        <title>Genome Sequence of Campylobacter showae UNSWCD, Isolated from a Patient with Crohn's Disease.</title>
        <authorList>
            <person name="Tay A.P."/>
            <person name="Kaakoush N.O."/>
            <person name="Deshpande N.P."/>
            <person name="Chen Z."/>
            <person name="Mitchell H."/>
            <person name="Wilkins M.R."/>
        </authorList>
    </citation>
    <scope>NUCLEOTIDE SEQUENCE [LARGE SCALE GENOMIC DNA]</scope>
    <source>
        <strain evidence="1 2">CSUNSWCD</strain>
    </source>
</reference>
<dbReference type="EMBL" id="AMZQ01000007">
    <property type="protein sequence ID" value="EKU11234.1"/>
    <property type="molecule type" value="Genomic_DNA"/>
</dbReference>
<dbReference type="AlphaFoldDB" id="M5IQ04"/>
<comment type="caution">
    <text evidence="1">The sequence shown here is derived from an EMBL/GenBank/DDBJ whole genome shotgun (WGS) entry which is preliminary data.</text>
</comment>
<dbReference type="STRING" id="1244083.CSUNSWCD_1860"/>
<organism evidence="1 2">
    <name type="scientific">Campylobacter showae CSUNSWCD</name>
    <dbReference type="NCBI Taxonomy" id="1244083"/>
    <lineage>
        <taxon>Bacteria</taxon>
        <taxon>Pseudomonadati</taxon>
        <taxon>Campylobacterota</taxon>
        <taxon>Epsilonproteobacteria</taxon>
        <taxon>Campylobacterales</taxon>
        <taxon>Campylobacteraceae</taxon>
        <taxon>Campylobacter</taxon>
    </lineage>
</organism>
<name>M5IQ04_9BACT</name>
<dbReference type="PATRIC" id="fig|1244083.3.peg.1102"/>
<dbReference type="Proteomes" id="UP000011939">
    <property type="component" value="Unassembled WGS sequence"/>
</dbReference>
<evidence type="ECO:0000313" key="2">
    <source>
        <dbReference type="Proteomes" id="UP000011939"/>
    </source>
</evidence>